<evidence type="ECO:0000256" key="2">
    <source>
        <dbReference type="ARBA" id="ARBA00009491"/>
    </source>
</evidence>
<dbReference type="InterPro" id="IPR003599">
    <property type="entry name" value="Ig_sub"/>
</dbReference>
<reference evidence="14" key="1">
    <citation type="submission" date="2025-08" db="UniProtKB">
        <authorList>
            <consortium name="Ensembl"/>
        </authorList>
    </citation>
    <scope>IDENTIFICATION</scope>
</reference>
<accession>A0A3Q3E4H7</accession>
<feature type="compositionally biased region" description="Basic and acidic residues" evidence="11">
    <location>
        <begin position="460"/>
        <end position="475"/>
    </location>
</feature>
<dbReference type="STRING" id="56723.ENSLBEP00000002102"/>
<dbReference type="GeneTree" id="ENSGT00950000183058"/>
<dbReference type="GO" id="GO:0012505">
    <property type="term" value="C:endomembrane system"/>
    <property type="evidence" value="ECO:0007669"/>
    <property type="project" value="UniProtKB-SubCell"/>
</dbReference>
<evidence type="ECO:0000313" key="14">
    <source>
        <dbReference type="Ensembl" id="ENSLBEP00000002102.1"/>
    </source>
</evidence>
<keyword evidence="15" id="KW-1185">Reference proteome</keyword>
<evidence type="ECO:0000256" key="12">
    <source>
        <dbReference type="SAM" id="SignalP"/>
    </source>
</evidence>
<feature type="compositionally biased region" description="Basic and acidic residues" evidence="11">
    <location>
        <begin position="389"/>
        <end position="413"/>
    </location>
</feature>
<keyword evidence="9" id="KW-0393">Immunoglobulin domain</keyword>
<evidence type="ECO:0000256" key="9">
    <source>
        <dbReference type="ARBA" id="ARBA00023319"/>
    </source>
</evidence>
<feature type="chain" id="PRO_5018571556" evidence="12">
    <location>
        <begin position="21"/>
        <end position="588"/>
    </location>
</feature>
<feature type="compositionally biased region" description="Polar residues" evidence="11">
    <location>
        <begin position="554"/>
        <end position="565"/>
    </location>
</feature>
<dbReference type="GO" id="GO:0016020">
    <property type="term" value="C:membrane"/>
    <property type="evidence" value="ECO:0007669"/>
    <property type="project" value="TreeGrafter"/>
</dbReference>
<name>A0A3Q3E4H7_9LABR</name>
<evidence type="ECO:0000256" key="11">
    <source>
        <dbReference type="SAM" id="MobiDB-lite"/>
    </source>
</evidence>
<dbReference type="GO" id="GO:0005923">
    <property type="term" value="C:bicellular tight junction"/>
    <property type="evidence" value="ECO:0007669"/>
    <property type="project" value="UniProtKB-SubCell"/>
</dbReference>
<keyword evidence="5" id="KW-0965">Cell junction</keyword>
<keyword evidence="4" id="KW-0812">Transmembrane</keyword>
<feature type="compositionally biased region" description="Basic and acidic residues" evidence="11">
    <location>
        <begin position="430"/>
        <end position="441"/>
    </location>
</feature>
<dbReference type="InterPro" id="IPR013783">
    <property type="entry name" value="Ig-like_fold"/>
</dbReference>
<evidence type="ECO:0000256" key="5">
    <source>
        <dbReference type="ARBA" id="ARBA00022949"/>
    </source>
</evidence>
<reference evidence="14" key="2">
    <citation type="submission" date="2025-09" db="UniProtKB">
        <authorList>
            <consortium name="Ensembl"/>
        </authorList>
    </citation>
    <scope>IDENTIFICATION</scope>
</reference>
<comment type="subcellular location">
    <subcellularLocation>
        <location evidence="1">Cell junction</location>
        <location evidence="1">Tight junction</location>
    </subcellularLocation>
    <subcellularLocation>
        <location evidence="10">Endomembrane system</location>
        <topology evidence="10">Single-pass type I membrane protein</topology>
    </subcellularLocation>
</comment>
<dbReference type="InterPro" id="IPR007110">
    <property type="entry name" value="Ig-like_dom"/>
</dbReference>
<sequence>MMNFYLLALLLGASACVCDGVHVTVREKQRMAMLFQSVVLPCQYQTASSQTPVVQWWYKSYCRDRTRESFTLPESLAIQTSELGASSHLECSDSGRTVRVVASAQGASMTLAEHYKGRDIAIVNKADLRIGELQWGDSGVYFCKVVIADDLEGKNEAQLELLVLGRTGQPDDILPEFDVEIMPEWAFVGSVALGSVLFLLLLGICWCQCCPHSCCCYVRCCCCPETCCCPRHLYEAGKMAKRGPPPQVPVYPYYIPGVPSVVPLAPPSHVEPKTISSIPSVENNLSGARSLSELSSLHDGGTTDFRHTYQTVQMKALPPIADLENHTVMRAAPPTQSRRARRDRRNLSDDELDRRWNCSSEHLQRKTLSRRGRTGSLDELEEFAQSFDSRSRRADPPERPYERDYSPPRRCYRDEDDGWRRRSPSPLPQKRRDTWDSDRPSRPPQSKGYDNAFLSNVLESKARGRGGDRHGARPDEDSDTPSKGSSRGKGSDSYYSRSPSNRPEEEDGLPPYSEWEAERYRRADQRTDGYRTVEPPPSERYRTTEPAMRPFSYTRPNQGMSQTLQGAREERERSRNLSTALSRDTIIV</sequence>
<keyword evidence="6" id="KW-1133">Transmembrane helix</keyword>
<dbReference type="SMART" id="SM00409">
    <property type="entry name" value="IG"/>
    <property type="match status" value="1"/>
</dbReference>
<evidence type="ECO:0000256" key="7">
    <source>
        <dbReference type="ARBA" id="ARBA00023136"/>
    </source>
</evidence>
<dbReference type="Pfam" id="PF05624">
    <property type="entry name" value="LSR"/>
    <property type="match status" value="1"/>
</dbReference>
<dbReference type="OrthoDB" id="8943907at2759"/>
<dbReference type="InterPro" id="IPR051874">
    <property type="entry name" value="Ig-like_domain-LISCH7"/>
</dbReference>
<protein>
    <submittedName>
        <fullName evidence="14">Immunoglobulin-like domain containing receptor 2</fullName>
    </submittedName>
</protein>
<evidence type="ECO:0000313" key="15">
    <source>
        <dbReference type="Proteomes" id="UP000261660"/>
    </source>
</evidence>
<dbReference type="SUPFAM" id="SSF48726">
    <property type="entry name" value="Immunoglobulin"/>
    <property type="match status" value="1"/>
</dbReference>
<dbReference type="AlphaFoldDB" id="A0A3Q3E4H7"/>
<dbReference type="InterPro" id="IPR036179">
    <property type="entry name" value="Ig-like_dom_sf"/>
</dbReference>
<feature type="region of interest" description="Disordered" evidence="11">
    <location>
        <begin position="323"/>
        <end position="349"/>
    </location>
</feature>
<feature type="signal peptide" evidence="12">
    <location>
        <begin position="1"/>
        <end position="20"/>
    </location>
</feature>
<feature type="domain" description="Ig-like" evidence="13">
    <location>
        <begin position="73"/>
        <end position="160"/>
    </location>
</feature>
<dbReference type="Proteomes" id="UP000261660">
    <property type="component" value="Unplaced"/>
</dbReference>
<evidence type="ECO:0000256" key="6">
    <source>
        <dbReference type="ARBA" id="ARBA00022989"/>
    </source>
</evidence>
<dbReference type="PANTHER" id="PTHR15923">
    <property type="entry name" value="TRANSMEMBRANE AND IMMUNOGLOBULIN DOMAIN-CONTAINING PROTEIN"/>
    <property type="match status" value="1"/>
</dbReference>
<proteinExistence type="inferred from homology"/>
<dbReference type="InterPro" id="IPR008664">
    <property type="entry name" value="LISCH7"/>
</dbReference>
<keyword evidence="8" id="KW-1015">Disulfide bond</keyword>
<evidence type="ECO:0000256" key="4">
    <source>
        <dbReference type="ARBA" id="ARBA00022692"/>
    </source>
</evidence>
<feature type="region of interest" description="Disordered" evidence="11">
    <location>
        <begin position="384"/>
        <end position="588"/>
    </location>
</feature>
<dbReference type="PROSITE" id="PS50835">
    <property type="entry name" value="IG_LIKE"/>
    <property type="match status" value="1"/>
</dbReference>
<keyword evidence="3" id="KW-0796">Tight junction</keyword>
<dbReference type="Gene3D" id="2.60.40.10">
    <property type="entry name" value="Immunoglobulins"/>
    <property type="match status" value="1"/>
</dbReference>
<organism evidence="14 15">
    <name type="scientific">Labrus bergylta</name>
    <name type="common">ballan wrasse</name>
    <dbReference type="NCBI Taxonomy" id="56723"/>
    <lineage>
        <taxon>Eukaryota</taxon>
        <taxon>Metazoa</taxon>
        <taxon>Chordata</taxon>
        <taxon>Craniata</taxon>
        <taxon>Vertebrata</taxon>
        <taxon>Euteleostomi</taxon>
        <taxon>Actinopterygii</taxon>
        <taxon>Neopterygii</taxon>
        <taxon>Teleostei</taxon>
        <taxon>Neoteleostei</taxon>
        <taxon>Acanthomorphata</taxon>
        <taxon>Eupercaria</taxon>
        <taxon>Labriformes</taxon>
        <taxon>Labridae</taxon>
        <taxon>Labrus</taxon>
    </lineage>
</organism>
<dbReference type="GO" id="GO:0031016">
    <property type="term" value="P:pancreas development"/>
    <property type="evidence" value="ECO:0007669"/>
    <property type="project" value="TreeGrafter"/>
</dbReference>
<dbReference type="InParanoid" id="A0A3Q3E4H7"/>
<comment type="similarity">
    <text evidence="2">Belongs to the immunoglobulin superfamily. LISCH7 family.</text>
</comment>
<evidence type="ECO:0000256" key="3">
    <source>
        <dbReference type="ARBA" id="ARBA00022427"/>
    </source>
</evidence>
<evidence type="ECO:0000256" key="8">
    <source>
        <dbReference type="ARBA" id="ARBA00023157"/>
    </source>
</evidence>
<dbReference type="PANTHER" id="PTHR15923:SF0">
    <property type="entry name" value="IMMUNOGLOBULIN-LIKE DOMAIN-CONTAINING RECEPTOR 2"/>
    <property type="match status" value="1"/>
</dbReference>
<keyword evidence="7" id="KW-0472">Membrane</keyword>
<feature type="compositionally biased region" description="Basic and acidic residues" evidence="11">
    <location>
        <begin position="516"/>
        <end position="543"/>
    </location>
</feature>
<evidence type="ECO:0000256" key="10">
    <source>
        <dbReference type="ARBA" id="ARBA00046288"/>
    </source>
</evidence>
<keyword evidence="12" id="KW-0732">Signal</keyword>
<evidence type="ECO:0000256" key="1">
    <source>
        <dbReference type="ARBA" id="ARBA00004435"/>
    </source>
</evidence>
<dbReference type="Ensembl" id="ENSLBET00000002231.1">
    <property type="protein sequence ID" value="ENSLBEP00000002102.1"/>
    <property type="gene ID" value="ENSLBEG00000001664.1"/>
</dbReference>
<evidence type="ECO:0000259" key="13">
    <source>
        <dbReference type="PROSITE" id="PS50835"/>
    </source>
</evidence>